<proteinExistence type="predicted"/>
<accession>A0ABV8EQK8</accession>
<reference evidence="2" key="1">
    <citation type="journal article" date="2019" name="Int. J. Syst. Evol. Microbiol.">
        <title>The Global Catalogue of Microorganisms (GCM) 10K type strain sequencing project: providing services to taxonomists for standard genome sequencing and annotation.</title>
        <authorList>
            <consortium name="The Broad Institute Genomics Platform"/>
            <consortium name="The Broad Institute Genome Sequencing Center for Infectious Disease"/>
            <person name="Wu L."/>
            <person name="Ma J."/>
        </authorList>
    </citation>
    <scope>NUCLEOTIDE SEQUENCE [LARGE SCALE GENOMIC DNA]</scope>
    <source>
        <strain evidence="2">CECT 8551</strain>
    </source>
</reference>
<gene>
    <name evidence="1" type="ORF">ACFOUP_18295</name>
</gene>
<protein>
    <submittedName>
        <fullName evidence="1">Uncharacterized protein</fullName>
    </submittedName>
</protein>
<comment type="caution">
    <text evidence="1">The sequence shown here is derived from an EMBL/GenBank/DDBJ whole genome shotgun (WGS) entry which is preliminary data.</text>
</comment>
<dbReference type="RefSeq" id="WP_241295091.1">
    <property type="nucleotide sequence ID" value="NZ_JAKZGR010000008.1"/>
</dbReference>
<organism evidence="1 2">
    <name type="scientific">Belliella kenyensis</name>
    <dbReference type="NCBI Taxonomy" id="1472724"/>
    <lineage>
        <taxon>Bacteria</taxon>
        <taxon>Pseudomonadati</taxon>
        <taxon>Bacteroidota</taxon>
        <taxon>Cytophagia</taxon>
        <taxon>Cytophagales</taxon>
        <taxon>Cyclobacteriaceae</taxon>
        <taxon>Belliella</taxon>
    </lineage>
</organism>
<evidence type="ECO:0000313" key="1">
    <source>
        <dbReference type="EMBL" id="MFC3978339.1"/>
    </source>
</evidence>
<dbReference type="PROSITE" id="PS51257">
    <property type="entry name" value="PROKAR_LIPOPROTEIN"/>
    <property type="match status" value="1"/>
</dbReference>
<evidence type="ECO:0000313" key="2">
    <source>
        <dbReference type="Proteomes" id="UP001595766"/>
    </source>
</evidence>
<keyword evidence="2" id="KW-1185">Reference proteome</keyword>
<sequence length="273" mass="30948">MKKIHFLMLFIWLFSCHRSEIEKPIWVNPVKEWKESDGLMKFKVVPGDWSAIIQTSSHPIPADFSLENDELWVAFPKERLFVSGQAFLVLYLERNSFSFPFFLSLDLKEGKLEDIRSPKTLNTDSSLVQQQMLYAVGKGGNLVPLDNEVFFKEQYIHQGEKVGIFSGASDTNLSSFYITAGTPETLPISAQFEAVQNLFIVQVGPLKDAFQNYVPNGTLVTFSVRTDSKIWIIEEVVKDGFAYIHLSEDRFTAAGIQANVAHVFSKNLDLLKP</sequence>
<dbReference type="Proteomes" id="UP001595766">
    <property type="component" value="Unassembled WGS sequence"/>
</dbReference>
<name>A0ABV8EQK8_9BACT</name>
<dbReference type="EMBL" id="JBHSAV010000094">
    <property type="protein sequence ID" value="MFC3978339.1"/>
    <property type="molecule type" value="Genomic_DNA"/>
</dbReference>